<accession>A0A0R3N201</accession>
<dbReference type="InterPro" id="IPR059216">
    <property type="entry name" value="LeuA_carph_isopro_dom"/>
</dbReference>
<sequence length="85" mass="8793">MTIDSDWTWGSVIDAIGGTKGVAGGLGESASTVSGWRSRPGGIPGKHWAAVVKLAADAGRTEITLEVLAEVAARRQANNFDEARA</sequence>
<reference evidence="1 2" key="1">
    <citation type="submission" date="2014-03" db="EMBL/GenBank/DDBJ databases">
        <title>Bradyrhizobium valentinum sp. nov., isolated from effective nodules of Lupinus mariae-josephae, a lupine endemic of basic-lime soils in Eastern Spain.</title>
        <authorList>
            <person name="Duran D."/>
            <person name="Rey L."/>
            <person name="Navarro A."/>
            <person name="Busquets A."/>
            <person name="Imperial J."/>
            <person name="Ruiz-Argueso T."/>
        </authorList>
    </citation>
    <scope>NUCLEOTIDE SEQUENCE [LARGE SCALE GENOMIC DNA]</scope>
    <source>
        <strain evidence="1 2">Ro19</strain>
    </source>
</reference>
<evidence type="ECO:0000313" key="2">
    <source>
        <dbReference type="Proteomes" id="UP000052023"/>
    </source>
</evidence>
<evidence type="ECO:0000313" key="1">
    <source>
        <dbReference type="EMBL" id="KRR25948.1"/>
    </source>
</evidence>
<proteinExistence type="predicted"/>
<keyword evidence="2" id="KW-1185">Reference proteome</keyword>
<organism evidence="1 2">
    <name type="scientific">Bradyrhizobium retamae</name>
    <dbReference type="NCBI Taxonomy" id="1300035"/>
    <lineage>
        <taxon>Bacteria</taxon>
        <taxon>Pseudomonadati</taxon>
        <taxon>Pseudomonadota</taxon>
        <taxon>Alphaproteobacteria</taxon>
        <taxon>Hyphomicrobiales</taxon>
        <taxon>Nitrobacteraceae</taxon>
        <taxon>Bradyrhizobium</taxon>
    </lineage>
</organism>
<dbReference type="NCBIfam" id="NF046037">
    <property type="entry name" value="carphisopro"/>
    <property type="match status" value="1"/>
</dbReference>
<dbReference type="RefSeq" id="WP_057843833.1">
    <property type="nucleotide sequence ID" value="NZ_LLYA01000135.1"/>
</dbReference>
<comment type="caution">
    <text evidence="1">The sequence shown here is derived from an EMBL/GenBank/DDBJ whole genome shotgun (WGS) entry which is preliminary data.</text>
</comment>
<name>A0A0R3N201_9BRAD</name>
<protein>
    <recommendedName>
        <fullName evidence="3">Transcriptional regulator</fullName>
    </recommendedName>
</protein>
<gene>
    <name evidence="1" type="ORF">CQ13_23275</name>
</gene>
<dbReference type="Proteomes" id="UP000052023">
    <property type="component" value="Unassembled WGS sequence"/>
</dbReference>
<dbReference type="EMBL" id="LLYA01000135">
    <property type="protein sequence ID" value="KRR25948.1"/>
    <property type="molecule type" value="Genomic_DNA"/>
</dbReference>
<dbReference type="AlphaFoldDB" id="A0A0R3N201"/>
<evidence type="ECO:0008006" key="3">
    <source>
        <dbReference type="Google" id="ProtNLM"/>
    </source>
</evidence>